<gene>
    <name evidence="2" type="ORF">EGK68_12255</name>
</gene>
<evidence type="ECO:0000256" key="1">
    <source>
        <dbReference type="SAM" id="Phobius"/>
    </source>
</evidence>
<dbReference type="EMBL" id="RHWT01000014">
    <property type="protein sequence ID" value="RSB30447.1"/>
    <property type="molecule type" value="Genomic_DNA"/>
</dbReference>
<dbReference type="InterPro" id="IPR058522">
    <property type="entry name" value="DUF8209"/>
</dbReference>
<comment type="caution">
    <text evidence="2">The sequence shown here is derived from an EMBL/GenBank/DDBJ whole genome shotgun (WGS) entry which is preliminary data.</text>
</comment>
<sequence length="152" mass="16912">MDTTEELNGTYFYAGRTNLTAGGLFFMTYCESIADHFGIDDVAGIAALYSGANNQKTRKKPAGAKEGTSRASKAMRRYFKQAKFPYGIRLPTWIGGYTPWTVRCRMVSQISTFIGRTIPLVGMVILVADVSLITYAAIRDYNRIARGSDKLW</sequence>
<proteinExistence type="predicted"/>
<evidence type="ECO:0000313" key="3">
    <source>
        <dbReference type="Proteomes" id="UP000275321"/>
    </source>
</evidence>
<feature type="transmembrane region" description="Helical" evidence="1">
    <location>
        <begin position="113"/>
        <end position="138"/>
    </location>
</feature>
<dbReference type="NCBIfam" id="NF045926">
    <property type="entry name" value="STM2901_fam"/>
    <property type="match status" value="1"/>
</dbReference>
<organism evidence="2 3">
    <name type="scientific">Enterobacter cloacae</name>
    <dbReference type="NCBI Taxonomy" id="550"/>
    <lineage>
        <taxon>Bacteria</taxon>
        <taxon>Pseudomonadati</taxon>
        <taxon>Pseudomonadota</taxon>
        <taxon>Gammaproteobacteria</taxon>
        <taxon>Enterobacterales</taxon>
        <taxon>Enterobacteriaceae</taxon>
        <taxon>Enterobacter</taxon>
        <taxon>Enterobacter cloacae complex</taxon>
    </lineage>
</organism>
<dbReference type="RefSeq" id="WP_125365249.1">
    <property type="nucleotide sequence ID" value="NZ_RHWT01000014.1"/>
</dbReference>
<keyword evidence="1" id="KW-0812">Transmembrane</keyword>
<keyword evidence="1" id="KW-1133">Transmembrane helix</keyword>
<accession>A0A3R8ZA78</accession>
<keyword evidence="1" id="KW-0472">Membrane</keyword>
<dbReference type="AlphaFoldDB" id="A0A3R8ZA78"/>
<dbReference type="Pfam" id="PF26636">
    <property type="entry name" value="DUF8209"/>
    <property type="match status" value="1"/>
</dbReference>
<dbReference type="Proteomes" id="UP000275321">
    <property type="component" value="Unassembled WGS sequence"/>
</dbReference>
<name>A0A3R8ZA78_ENTCL</name>
<dbReference type="InterPro" id="IPR058064">
    <property type="entry name" value="STM2901-like"/>
</dbReference>
<protein>
    <recommendedName>
        <fullName evidence="4">Phage membrane protein</fullName>
    </recommendedName>
</protein>
<evidence type="ECO:0008006" key="4">
    <source>
        <dbReference type="Google" id="ProtNLM"/>
    </source>
</evidence>
<reference evidence="2 3" key="1">
    <citation type="submission" date="2018-10" db="EMBL/GenBank/DDBJ databases">
        <title>Transmission dynamics of multidrug resistant bacteria on intensive care unit surfaces.</title>
        <authorList>
            <person name="D'Souza A.W."/>
            <person name="Potter R.F."/>
            <person name="Wallace M."/>
            <person name="Shupe A."/>
            <person name="Patel S."/>
            <person name="Sun S."/>
            <person name="Gul D."/>
            <person name="Kwon J.H."/>
            <person name="Andleeb S."/>
            <person name="Burnham C.-A.D."/>
            <person name="Dantas G."/>
        </authorList>
    </citation>
    <scope>NUCLEOTIDE SEQUENCE [LARGE SCALE GENOMIC DNA]</scope>
    <source>
        <strain evidence="2 3">EC_073</strain>
    </source>
</reference>
<evidence type="ECO:0000313" key="2">
    <source>
        <dbReference type="EMBL" id="RSB30447.1"/>
    </source>
</evidence>